<dbReference type="InterPro" id="IPR009050">
    <property type="entry name" value="Globin-like_sf"/>
</dbReference>
<dbReference type="InterPro" id="IPR012292">
    <property type="entry name" value="Globin/Proto"/>
</dbReference>
<evidence type="ECO:0000256" key="3">
    <source>
        <dbReference type="ARBA" id="ARBA00022723"/>
    </source>
</evidence>
<keyword evidence="6" id="KW-1185">Reference proteome</keyword>
<evidence type="ECO:0000313" key="5">
    <source>
        <dbReference type="EMBL" id="MCX5568566.1"/>
    </source>
</evidence>
<dbReference type="AlphaFoldDB" id="A0A9X3IKJ8"/>
<keyword evidence="4" id="KW-0408">Iron</keyword>
<dbReference type="Gene3D" id="1.10.490.10">
    <property type="entry name" value="Globins"/>
    <property type="match status" value="1"/>
</dbReference>
<dbReference type="Proteomes" id="UP001144805">
    <property type="component" value="Unassembled WGS sequence"/>
</dbReference>
<evidence type="ECO:0000313" key="6">
    <source>
        <dbReference type="Proteomes" id="UP001144805"/>
    </source>
</evidence>
<keyword evidence="3" id="KW-0479">Metal-binding</keyword>
<sequence length="145" mass="16334">MTGETSGFGVAIPGVDEASIKTLVHTFYDRVRRDSLIGPIFEAQVDDWPEHLDKLCAFWSNVVLRTGRYQGRPMQKHLRLPIEAAHFDRWLALFRATASEIMPPDGAAIFIDRANRIADSFELGIGSVRGQFRAPRHAFKMPRPG</sequence>
<keyword evidence="1" id="KW-0813">Transport</keyword>
<dbReference type="GO" id="GO:0046872">
    <property type="term" value="F:metal ion binding"/>
    <property type="evidence" value="ECO:0007669"/>
    <property type="project" value="UniProtKB-KW"/>
</dbReference>
<comment type="caution">
    <text evidence="5">The sequence shown here is derived from an EMBL/GenBank/DDBJ whole genome shotgun (WGS) entry which is preliminary data.</text>
</comment>
<dbReference type="GO" id="GO:0019825">
    <property type="term" value="F:oxygen binding"/>
    <property type="evidence" value="ECO:0007669"/>
    <property type="project" value="InterPro"/>
</dbReference>
<dbReference type="Pfam" id="PF01152">
    <property type="entry name" value="Bac_globin"/>
    <property type="match status" value="1"/>
</dbReference>
<gene>
    <name evidence="5" type="ORF">OSH07_05130</name>
</gene>
<dbReference type="EMBL" id="JAPKNK010000002">
    <property type="protein sequence ID" value="MCX5568566.1"/>
    <property type="molecule type" value="Genomic_DNA"/>
</dbReference>
<name>A0A9X3IKJ8_9HYPH</name>
<dbReference type="CDD" id="cd08916">
    <property type="entry name" value="TrHb3_P"/>
    <property type="match status" value="1"/>
</dbReference>
<reference evidence="5" key="1">
    <citation type="submission" date="2022-11" db="EMBL/GenBank/DDBJ databases">
        <title>Biodiversity and phylogenetic relationships of bacteria.</title>
        <authorList>
            <person name="Machado R.A.R."/>
            <person name="Bhat A."/>
            <person name="Loulou A."/>
            <person name="Kallel S."/>
        </authorList>
    </citation>
    <scope>NUCLEOTIDE SEQUENCE</scope>
    <source>
        <strain evidence="5">K-TC2</strain>
    </source>
</reference>
<dbReference type="RefSeq" id="WP_266337543.1">
    <property type="nucleotide sequence ID" value="NZ_JAPKNK010000002.1"/>
</dbReference>
<evidence type="ECO:0000256" key="2">
    <source>
        <dbReference type="ARBA" id="ARBA00022617"/>
    </source>
</evidence>
<evidence type="ECO:0000256" key="4">
    <source>
        <dbReference type="ARBA" id="ARBA00023004"/>
    </source>
</evidence>
<keyword evidence="2" id="KW-0349">Heme</keyword>
<proteinExistence type="predicted"/>
<dbReference type="GO" id="GO:0020037">
    <property type="term" value="F:heme binding"/>
    <property type="evidence" value="ECO:0007669"/>
    <property type="project" value="InterPro"/>
</dbReference>
<dbReference type="InterPro" id="IPR001486">
    <property type="entry name" value="Hemoglobin_trunc"/>
</dbReference>
<accession>A0A9X3IKJ8</accession>
<evidence type="ECO:0000256" key="1">
    <source>
        <dbReference type="ARBA" id="ARBA00022448"/>
    </source>
</evidence>
<organism evidence="5 6">
    <name type="scientific">Kaistia nematophila</name>
    <dbReference type="NCBI Taxonomy" id="2994654"/>
    <lineage>
        <taxon>Bacteria</taxon>
        <taxon>Pseudomonadati</taxon>
        <taxon>Pseudomonadota</taxon>
        <taxon>Alphaproteobacteria</taxon>
        <taxon>Hyphomicrobiales</taxon>
        <taxon>Kaistiaceae</taxon>
        <taxon>Kaistia</taxon>
    </lineage>
</organism>
<protein>
    <submittedName>
        <fullName evidence="5">Group III truncated hemoglobin</fullName>
    </submittedName>
</protein>
<dbReference type="SUPFAM" id="SSF46458">
    <property type="entry name" value="Globin-like"/>
    <property type="match status" value="1"/>
</dbReference>